<dbReference type="VEuPathDB" id="VectorBase:GPPI012634"/>
<reference evidence="1" key="2">
    <citation type="submission" date="2020-05" db="UniProtKB">
        <authorList>
            <consortium name="EnsemblMetazoa"/>
        </authorList>
    </citation>
    <scope>IDENTIFICATION</scope>
    <source>
        <strain evidence="1">IAEA</strain>
    </source>
</reference>
<reference evidence="2" key="1">
    <citation type="submission" date="2015-01" db="EMBL/GenBank/DDBJ databases">
        <authorList>
            <person name="Aksoy S."/>
            <person name="Warren W."/>
            <person name="Wilson R.K."/>
        </authorList>
    </citation>
    <scope>NUCLEOTIDE SEQUENCE [LARGE SCALE GENOMIC DNA]</scope>
    <source>
        <strain evidence="2">IAEA</strain>
    </source>
</reference>
<evidence type="ECO:0000313" key="1">
    <source>
        <dbReference type="EnsemblMetazoa" id="GPPI012634-PA"/>
    </source>
</evidence>
<sequence length="132" mass="14961">MYGNVKYARNSNPICNSYIFSSKVLEILKFSLYLFISTDMRQFKRDRNSLFVRSELAGSEEDENEVIQNGYKTEILKSDGILRKNARLAKLAAAAITAAPITYLHMHIVKNSVPWKPQLSGLSLNDDSTSIR</sequence>
<accession>A0A1B0AY64</accession>
<proteinExistence type="predicted"/>
<dbReference type="EMBL" id="JXJN01005549">
    <property type="status" value="NOT_ANNOTATED_CDS"/>
    <property type="molecule type" value="Genomic_DNA"/>
</dbReference>
<organism evidence="1 2">
    <name type="scientific">Glossina palpalis gambiensis</name>
    <dbReference type="NCBI Taxonomy" id="67801"/>
    <lineage>
        <taxon>Eukaryota</taxon>
        <taxon>Metazoa</taxon>
        <taxon>Ecdysozoa</taxon>
        <taxon>Arthropoda</taxon>
        <taxon>Hexapoda</taxon>
        <taxon>Insecta</taxon>
        <taxon>Pterygota</taxon>
        <taxon>Neoptera</taxon>
        <taxon>Endopterygota</taxon>
        <taxon>Diptera</taxon>
        <taxon>Brachycera</taxon>
        <taxon>Muscomorpha</taxon>
        <taxon>Hippoboscoidea</taxon>
        <taxon>Glossinidae</taxon>
        <taxon>Glossina</taxon>
    </lineage>
</organism>
<dbReference type="AlphaFoldDB" id="A0A1B0AY64"/>
<protein>
    <submittedName>
        <fullName evidence="1">Uncharacterized protein</fullName>
    </submittedName>
</protein>
<dbReference type="Proteomes" id="UP000092460">
    <property type="component" value="Unassembled WGS sequence"/>
</dbReference>
<keyword evidence="2" id="KW-1185">Reference proteome</keyword>
<name>A0A1B0AY64_9MUSC</name>
<evidence type="ECO:0000313" key="2">
    <source>
        <dbReference type="Proteomes" id="UP000092460"/>
    </source>
</evidence>
<dbReference type="EnsemblMetazoa" id="GPPI012634-RA">
    <property type="protein sequence ID" value="GPPI012634-PA"/>
    <property type="gene ID" value="GPPI012634"/>
</dbReference>